<evidence type="ECO:0000313" key="3">
    <source>
        <dbReference type="Proteomes" id="UP001054252"/>
    </source>
</evidence>
<name>A0AAV5L4E5_9ROSI</name>
<dbReference type="AlphaFoldDB" id="A0AAV5L4E5"/>
<evidence type="ECO:0000256" key="1">
    <source>
        <dbReference type="SAM" id="Phobius"/>
    </source>
</evidence>
<dbReference type="EMBL" id="BPVZ01000093">
    <property type="protein sequence ID" value="GKV31920.1"/>
    <property type="molecule type" value="Genomic_DNA"/>
</dbReference>
<dbReference type="Proteomes" id="UP001054252">
    <property type="component" value="Unassembled WGS sequence"/>
</dbReference>
<keyword evidence="1" id="KW-0472">Membrane</keyword>
<comment type="caution">
    <text evidence="2">The sequence shown here is derived from an EMBL/GenBank/DDBJ whole genome shotgun (WGS) entry which is preliminary data.</text>
</comment>
<protein>
    <submittedName>
        <fullName evidence="2">Uncharacterized protein</fullName>
    </submittedName>
</protein>
<proteinExistence type="predicted"/>
<sequence length="212" mass="24060">MAFWQFKEYSSIIQVVLILLGTVAGTIILAIGITMTIKYAPQTQQQPLLLKILSFSASNLNVSDSLTASSWETTLLFANRDTVLEIFMESFETLLYYNHSHPISCAVVKPIHLGPWRQRVVQAEFNGTQCGEEQPFVDEKVFEELRRDEEEGKVRFRMGMTLKVLYRTGILSWDYELKPKCPDLEVKLVGATGSGEVARGRRPWICSVPLLK</sequence>
<feature type="transmembrane region" description="Helical" evidence="1">
    <location>
        <begin position="12"/>
        <end position="37"/>
    </location>
</feature>
<reference evidence="2 3" key="1">
    <citation type="journal article" date="2021" name="Commun. Biol.">
        <title>The genome of Shorea leprosula (Dipterocarpaceae) highlights the ecological relevance of drought in aseasonal tropical rainforests.</title>
        <authorList>
            <person name="Ng K.K.S."/>
            <person name="Kobayashi M.J."/>
            <person name="Fawcett J.A."/>
            <person name="Hatakeyama M."/>
            <person name="Paape T."/>
            <person name="Ng C.H."/>
            <person name="Ang C.C."/>
            <person name="Tnah L.H."/>
            <person name="Lee C.T."/>
            <person name="Nishiyama T."/>
            <person name="Sese J."/>
            <person name="O'Brien M.J."/>
            <person name="Copetti D."/>
            <person name="Mohd Noor M.I."/>
            <person name="Ong R.C."/>
            <person name="Putra M."/>
            <person name="Sireger I.Z."/>
            <person name="Indrioko S."/>
            <person name="Kosugi Y."/>
            <person name="Izuno A."/>
            <person name="Isagi Y."/>
            <person name="Lee S.L."/>
            <person name="Shimizu K.K."/>
        </authorList>
    </citation>
    <scope>NUCLEOTIDE SEQUENCE [LARGE SCALE GENOMIC DNA]</scope>
    <source>
        <strain evidence="2">214</strain>
    </source>
</reference>
<evidence type="ECO:0000313" key="2">
    <source>
        <dbReference type="EMBL" id="GKV31920.1"/>
    </source>
</evidence>
<keyword evidence="3" id="KW-1185">Reference proteome</keyword>
<keyword evidence="1" id="KW-1133">Transmembrane helix</keyword>
<accession>A0AAV5L4E5</accession>
<gene>
    <name evidence="2" type="ORF">SLEP1_g40574</name>
</gene>
<keyword evidence="1" id="KW-0812">Transmembrane</keyword>
<organism evidence="2 3">
    <name type="scientific">Rubroshorea leprosula</name>
    <dbReference type="NCBI Taxonomy" id="152421"/>
    <lineage>
        <taxon>Eukaryota</taxon>
        <taxon>Viridiplantae</taxon>
        <taxon>Streptophyta</taxon>
        <taxon>Embryophyta</taxon>
        <taxon>Tracheophyta</taxon>
        <taxon>Spermatophyta</taxon>
        <taxon>Magnoliopsida</taxon>
        <taxon>eudicotyledons</taxon>
        <taxon>Gunneridae</taxon>
        <taxon>Pentapetalae</taxon>
        <taxon>rosids</taxon>
        <taxon>malvids</taxon>
        <taxon>Malvales</taxon>
        <taxon>Dipterocarpaceae</taxon>
        <taxon>Rubroshorea</taxon>
    </lineage>
</organism>